<dbReference type="SUPFAM" id="SSF51735">
    <property type="entry name" value="NAD(P)-binding Rossmann-fold domains"/>
    <property type="match status" value="1"/>
</dbReference>
<sequence length="303" mass="30672">MTQDTGPVAVLGLGSMGSSLAGRLLDQGVPVRVWNRTADRAEPLTRAGAVAAAHPAEAVAGTSAAICAVADSEALSAVLRGAGGILSDGPYPGALLCAGTVAPEEIVQLTGGLTGVLDVGMLGNRRHARTGELRLFVGGEEKVFAAGRPLLELLGKEVVHLGGLGSGMRMKLLLNLLMGIEVQAMAEAVELAVAGGLDRAQALGAIAGSGFASPVMAFKSQRLAAGRYGEPDFRLRLMTKDLLLAAGAAERAGLRLPLLEAARDTHVRATEQGHGDEDCVAVAHALAPGAPTALTAPNPGTHA</sequence>
<keyword evidence="3" id="KW-0520">NAD</keyword>
<dbReference type="InterPro" id="IPR013328">
    <property type="entry name" value="6PGD_dom2"/>
</dbReference>
<dbReference type="EMBL" id="CM000913">
    <property type="protein sequence ID" value="EFG10628.1"/>
    <property type="molecule type" value="Genomic_DNA"/>
</dbReference>
<organism evidence="7 8">
    <name type="scientific">Streptomyces clavuligerus</name>
    <dbReference type="NCBI Taxonomy" id="1901"/>
    <lineage>
        <taxon>Bacteria</taxon>
        <taxon>Bacillati</taxon>
        <taxon>Actinomycetota</taxon>
        <taxon>Actinomycetes</taxon>
        <taxon>Kitasatosporales</taxon>
        <taxon>Streptomycetaceae</taxon>
        <taxon>Streptomyces</taxon>
    </lineage>
</organism>
<dbReference type="Pfam" id="PF03446">
    <property type="entry name" value="NAD_binding_2"/>
    <property type="match status" value="1"/>
</dbReference>
<accession>B5H3V5</accession>
<dbReference type="KEGG" id="sclf:BB341_00735"/>
<dbReference type="OrthoDB" id="3185659at2"/>
<dbReference type="eggNOG" id="COG2084">
    <property type="taxonomic scope" value="Bacteria"/>
</dbReference>
<dbReference type="PIRSF" id="PIRSF000103">
    <property type="entry name" value="HIBADH"/>
    <property type="match status" value="1"/>
</dbReference>
<evidence type="ECO:0000256" key="3">
    <source>
        <dbReference type="ARBA" id="ARBA00023027"/>
    </source>
</evidence>
<dbReference type="InterPro" id="IPR029154">
    <property type="entry name" value="HIBADH-like_NADP-bd"/>
</dbReference>
<reference evidence="7 8" key="1">
    <citation type="journal article" date="2010" name="Genome Biol. Evol.">
        <title>The sequence of a 1.8-mb bacterial linear plasmid reveals a rich evolutionary reservoir of secondary metabolic pathways.</title>
        <authorList>
            <person name="Medema M.H."/>
            <person name="Trefzer A."/>
            <person name="Kovalchuk A."/>
            <person name="van den Berg M."/>
            <person name="Mueller U."/>
            <person name="Heijne W."/>
            <person name="Wu L."/>
            <person name="Alam M.T."/>
            <person name="Ronning C.M."/>
            <person name="Nierman W.C."/>
            <person name="Bovenberg R.A.L."/>
            <person name="Breitling R."/>
            <person name="Takano E."/>
        </authorList>
    </citation>
    <scope>NUCLEOTIDE SEQUENCE [LARGE SCALE GENOMIC DNA]</scope>
    <source>
        <strain evidence="8">ATCC 27064 / DSM 738 / JCM 4710 / NBRC 13307 / NCIMB 12785 / NRRL 3585 / VKM Ac-602</strain>
    </source>
</reference>
<dbReference type="InterPro" id="IPR051265">
    <property type="entry name" value="HIBADH-related_NP60_sf"/>
</dbReference>
<dbReference type="GO" id="GO:0050661">
    <property type="term" value="F:NADP binding"/>
    <property type="evidence" value="ECO:0007669"/>
    <property type="project" value="InterPro"/>
</dbReference>
<keyword evidence="2 7" id="KW-0560">Oxidoreductase</keyword>
<proteinExistence type="inferred from homology"/>
<feature type="domain" description="6-phosphogluconate dehydrogenase NADP-binding" evidence="5">
    <location>
        <begin position="8"/>
        <end position="162"/>
    </location>
</feature>
<dbReference type="SUPFAM" id="SSF48179">
    <property type="entry name" value="6-phosphogluconate dehydrogenase C-terminal domain-like"/>
    <property type="match status" value="1"/>
</dbReference>
<evidence type="ECO:0000256" key="2">
    <source>
        <dbReference type="ARBA" id="ARBA00023002"/>
    </source>
</evidence>
<dbReference type="InterPro" id="IPR036291">
    <property type="entry name" value="NAD(P)-bd_dom_sf"/>
</dbReference>
<name>B5H3V5_STRCL</name>
<dbReference type="GO" id="GO:0008442">
    <property type="term" value="F:3-hydroxyisobutyrate dehydrogenase activity"/>
    <property type="evidence" value="ECO:0007669"/>
    <property type="project" value="UniProtKB-EC"/>
</dbReference>
<evidence type="ECO:0000256" key="1">
    <source>
        <dbReference type="ARBA" id="ARBA00009080"/>
    </source>
</evidence>
<feature type="active site" evidence="4">
    <location>
        <position position="171"/>
    </location>
</feature>
<dbReference type="Gene3D" id="3.40.50.720">
    <property type="entry name" value="NAD(P)-binding Rossmann-like Domain"/>
    <property type="match status" value="1"/>
</dbReference>
<dbReference type="PANTHER" id="PTHR43580:SF2">
    <property type="entry name" value="CYTOKINE-LIKE NUCLEAR FACTOR N-PAC"/>
    <property type="match status" value="1"/>
</dbReference>
<dbReference type="GO" id="GO:0051287">
    <property type="term" value="F:NAD binding"/>
    <property type="evidence" value="ECO:0007669"/>
    <property type="project" value="InterPro"/>
</dbReference>
<keyword evidence="8" id="KW-1185">Reference proteome</keyword>
<gene>
    <name evidence="7" type="ORF">SCLAV_5561</name>
</gene>
<dbReference type="PANTHER" id="PTHR43580">
    <property type="entry name" value="OXIDOREDUCTASE GLYR1-RELATED"/>
    <property type="match status" value="1"/>
</dbReference>
<dbReference type="RefSeq" id="WP_003958986.1">
    <property type="nucleotide sequence ID" value="NZ_CM000913.1"/>
</dbReference>
<evidence type="ECO:0000313" key="8">
    <source>
        <dbReference type="Proteomes" id="UP000002357"/>
    </source>
</evidence>
<dbReference type="GeneID" id="93728048"/>
<protein>
    <submittedName>
        <fullName evidence="7">3-hydroxyisobutyrate dehydrogenase</fullName>
        <ecNumber evidence="7">1.1.1.31</ecNumber>
    </submittedName>
</protein>
<comment type="similarity">
    <text evidence="1">Belongs to the HIBADH-related family.</text>
</comment>
<dbReference type="Gene3D" id="1.10.1040.10">
    <property type="entry name" value="N-(1-d-carboxylethyl)-l-norvaline Dehydrogenase, domain 2"/>
    <property type="match status" value="1"/>
</dbReference>
<dbReference type="InterPro" id="IPR006115">
    <property type="entry name" value="6PGDH_NADP-bd"/>
</dbReference>
<evidence type="ECO:0000259" key="5">
    <source>
        <dbReference type="Pfam" id="PF03446"/>
    </source>
</evidence>
<dbReference type="InterPro" id="IPR008927">
    <property type="entry name" value="6-PGluconate_DH-like_C_sf"/>
</dbReference>
<evidence type="ECO:0000256" key="4">
    <source>
        <dbReference type="PIRSR" id="PIRSR000103-1"/>
    </source>
</evidence>
<dbReference type="STRING" id="1901.BB341_00735"/>
<evidence type="ECO:0000313" key="7">
    <source>
        <dbReference type="EMBL" id="EFG10628.1"/>
    </source>
</evidence>
<dbReference type="EC" id="1.1.1.31" evidence="7"/>
<evidence type="ECO:0000259" key="6">
    <source>
        <dbReference type="Pfam" id="PF14833"/>
    </source>
</evidence>
<dbReference type="InterPro" id="IPR015815">
    <property type="entry name" value="HIBADH-related"/>
</dbReference>
<feature type="domain" description="3-hydroxyisobutyrate dehydrogenase-like NAD-binding" evidence="6">
    <location>
        <begin position="165"/>
        <end position="285"/>
    </location>
</feature>
<dbReference type="Pfam" id="PF14833">
    <property type="entry name" value="NAD_binding_11"/>
    <property type="match status" value="1"/>
</dbReference>
<dbReference type="AlphaFoldDB" id="B5H3V5"/>
<dbReference type="Proteomes" id="UP000002357">
    <property type="component" value="Chromosome"/>
</dbReference>